<accession>A0A5C5ZWM6</accession>
<protein>
    <recommendedName>
        <fullName evidence="5">DUF4350 domain-containing protein</fullName>
    </recommendedName>
</protein>
<reference evidence="3 4" key="1">
    <citation type="submission" date="2019-02" db="EMBL/GenBank/DDBJ databases">
        <title>Deep-cultivation of Planctomycetes and their phenomic and genomic characterization uncovers novel biology.</title>
        <authorList>
            <person name="Wiegand S."/>
            <person name="Jogler M."/>
            <person name="Boedeker C."/>
            <person name="Pinto D."/>
            <person name="Vollmers J."/>
            <person name="Rivas-Marin E."/>
            <person name="Kohn T."/>
            <person name="Peeters S.H."/>
            <person name="Heuer A."/>
            <person name="Rast P."/>
            <person name="Oberbeckmann S."/>
            <person name="Bunk B."/>
            <person name="Jeske O."/>
            <person name="Meyerdierks A."/>
            <person name="Storesund J.E."/>
            <person name="Kallscheuer N."/>
            <person name="Luecker S."/>
            <person name="Lage O.M."/>
            <person name="Pohl T."/>
            <person name="Merkel B.J."/>
            <person name="Hornburger P."/>
            <person name="Mueller R.-W."/>
            <person name="Bruemmer F."/>
            <person name="Labrenz M."/>
            <person name="Spormann A.M."/>
            <person name="Op Den Camp H."/>
            <person name="Overmann J."/>
            <person name="Amann R."/>
            <person name="Jetten M.S.M."/>
            <person name="Mascher T."/>
            <person name="Medema M.H."/>
            <person name="Devos D.P."/>
            <person name="Kaster A.-K."/>
            <person name="Ovreas L."/>
            <person name="Rohde M."/>
            <person name="Galperin M.Y."/>
            <person name="Jogler C."/>
        </authorList>
    </citation>
    <scope>NUCLEOTIDE SEQUENCE [LARGE SCALE GENOMIC DNA]</scope>
    <source>
        <strain evidence="3 4">Pla52n</strain>
    </source>
</reference>
<sequence>MVEGLPSPKATPQALAIYLGAVLLWSVLAALGHTQSATEPPGNVEVSAAASGDVSQDATSQADAPRGVSMAVSPGGLQRHVAGRWSTLMVSGANRTTEDAEDTIVVSVGDEIGLQYARRMWIPAGARRQSWLPIEIPADIPADQLQVDAKSMRLTQAADGEQFQSNFVGEPISRRSLLIDHDQSTAAIILDREMPDQPAHSVTEFQRSLVYAARQRLRLSQQDLLLPEFASDWMPPTPKSLDAIDQLVIGSDRLFSDSGFVAQLARWVRGGGRLWIMLDRIDPDAVHQLLGDDHCFTTVDSVELNRFRVETVDLMDSKSLQKAEPWESERPAQMLRILAHTDDVSARVDGWPAAFWIPFGDGEVLMTTLDASGWFVDGDPEGGITTAMHTVALRFFDRRVEPQSHLAAVTPMVDKQIGYTIPARSMIATILGLHSVALLFVGVWLLRTRRLQLLAAVVPTIALVATVSLLVIGYRKSRSIPPTIASGQIAIVSTDGSSRRTETVSAIYRGDRQPLSIVSPPKSTTELLTDSSDSQTKRILWDDAWQETWQFVTQRPGVVQHARTISVSHHAQPWIADGTFDENGFTATIHGVGNFADPVVVAPSTPTLSLTGSTDSSNQVRGSIDDVLPPGRFIKDSLMSQSQQQRQQFLQQTQTTDTSQMLTQDASRRRQAVLAWTDMTDSPVSFSGDYALKGWSLVSIPIHLRRPAPDRTFQIPATFVRLDTLAGTEGASLVFDPRTGKWLAELTGAKRVALRCVLPDEILPCRITKVSVAIKISAPSRTLSVEHASGEETVVIYEKANPTGLQVFEFDDTSVLDQAAAGELNLSVSVSATDSEIAAGQIAAGQITRTPATTDELSSRSPINPAASASQSTWSIQYMHVSVHATSE</sequence>
<proteinExistence type="predicted"/>
<feature type="compositionally biased region" description="Polar residues" evidence="1">
    <location>
        <begin position="53"/>
        <end position="62"/>
    </location>
</feature>
<evidence type="ECO:0000313" key="4">
    <source>
        <dbReference type="Proteomes" id="UP000320176"/>
    </source>
</evidence>
<evidence type="ECO:0008006" key="5">
    <source>
        <dbReference type="Google" id="ProtNLM"/>
    </source>
</evidence>
<keyword evidence="4" id="KW-1185">Reference proteome</keyword>
<keyword evidence="2" id="KW-0812">Transmembrane</keyword>
<dbReference type="OrthoDB" id="232908at2"/>
<feature type="transmembrane region" description="Helical" evidence="2">
    <location>
        <begin position="453"/>
        <end position="474"/>
    </location>
</feature>
<organism evidence="3 4">
    <name type="scientific">Stieleria varia</name>
    <dbReference type="NCBI Taxonomy" id="2528005"/>
    <lineage>
        <taxon>Bacteria</taxon>
        <taxon>Pseudomonadati</taxon>
        <taxon>Planctomycetota</taxon>
        <taxon>Planctomycetia</taxon>
        <taxon>Pirellulales</taxon>
        <taxon>Pirellulaceae</taxon>
        <taxon>Stieleria</taxon>
    </lineage>
</organism>
<keyword evidence="2" id="KW-1133">Transmembrane helix</keyword>
<dbReference type="AlphaFoldDB" id="A0A5C5ZWM6"/>
<dbReference type="Proteomes" id="UP000320176">
    <property type="component" value="Unassembled WGS sequence"/>
</dbReference>
<name>A0A5C5ZWM6_9BACT</name>
<evidence type="ECO:0000256" key="1">
    <source>
        <dbReference type="SAM" id="MobiDB-lite"/>
    </source>
</evidence>
<gene>
    <name evidence="3" type="ORF">Pla52n_64770</name>
</gene>
<feature type="region of interest" description="Disordered" evidence="1">
    <location>
        <begin position="36"/>
        <end position="69"/>
    </location>
</feature>
<dbReference type="EMBL" id="SJPN01000013">
    <property type="protein sequence ID" value="TWT92004.1"/>
    <property type="molecule type" value="Genomic_DNA"/>
</dbReference>
<keyword evidence="2" id="KW-0472">Membrane</keyword>
<comment type="caution">
    <text evidence="3">The sequence shown here is derived from an EMBL/GenBank/DDBJ whole genome shotgun (WGS) entry which is preliminary data.</text>
</comment>
<dbReference type="RefSeq" id="WP_146523383.1">
    <property type="nucleotide sequence ID" value="NZ_CP151726.1"/>
</dbReference>
<evidence type="ECO:0000313" key="3">
    <source>
        <dbReference type="EMBL" id="TWT92004.1"/>
    </source>
</evidence>
<feature type="transmembrane region" description="Helical" evidence="2">
    <location>
        <begin position="426"/>
        <end position="446"/>
    </location>
</feature>
<evidence type="ECO:0000256" key="2">
    <source>
        <dbReference type="SAM" id="Phobius"/>
    </source>
</evidence>